<dbReference type="EMBL" id="JBCGBO010000024">
    <property type="protein sequence ID" value="KAK9182615.1"/>
    <property type="molecule type" value="Genomic_DNA"/>
</dbReference>
<dbReference type="PROSITE" id="PS51186">
    <property type="entry name" value="GNAT"/>
    <property type="match status" value="1"/>
</dbReference>
<sequence>MEDNSLASTTKEGDGELSNISLRPMDLSDVDDFMVWASDDKVTHFCSYGPYTSREQGIKHIENKVIPHPWFMAICVNNRAIGAISVSANQGNDKCRGEIGYVLGSKYWGKGIATRAVKMASDAIFAEWPHLERLEALVDVENVGSQKVLLKAGFMQEGVLRKYFIHKDPALWKPHSGPSISPNPNLIYSIRNHNLKHTIDYRQSSRSHGIPFVTFPDRKPVFDYLIGKNDSYN</sequence>
<reference evidence="3 4" key="1">
    <citation type="submission" date="2024-05" db="EMBL/GenBank/DDBJ databases">
        <title>Haplotype-resolved chromosome-level genome assembly of Huyou (Citrus changshanensis).</title>
        <authorList>
            <person name="Miao C."/>
            <person name="Chen W."/>
            <person name="Wu Y."/>
            <person name="Wang L."/>
            <person name="Zhao S."/>
            <person name="Grierson D."/>
            <person name="Xu C."/>
            <person name="Chen K."/>
        </authorList>
    </citation>
    <scope>NUCLEOTIDE SEQUENCE [LARGE SCALE GENOMIC DNA]</scope>
    <source>
        <strain evidence="3">01-14</strain>
        <tissue evidence="3">Leaf</tissue>
    </source>
</reference>
<dbReference type="InterPro" id="IPR016181">
    <property type="entry name" value="Acyl_CoA_acyltransferase"/>
</dbReference>
<dbReference type="SUPFAM" id="SSF55729">
    <property type="entry name" value="Acyl-CoA N-acyltransferases (Nat)"/>
    <property type="match status" value="1"/>
</dbReference>
<feature type="domain" description="N-acetyltransferase" evidence="2">
    <location>
        <begin position="20"/>
        <end position="178"/>
    </location>
</feature>
<proteinExistence type="predicted"/>
<dbReference type="AlphaFoldDB" id="A0AAP0QDW8"/>
<name>A0AAP0QDW8_9ROSI</name>
<evidence type="ECO:0000313" key="3">
    <source>
        <dbReference type="EMBL" id="KAK9182615.1"/>
    </source>
</evidence>
<dbReference type="PANTHER" id="PTHR46067:SF27">
    <property type="entry name" value="ACYL-COA N-ACYLTRANSFERASES (NAT) SUPERFAMILY PROTEIN"/>
    <property type="match status" value="1"/>
</dbReference>
<dbReference type="GO" id="GO:0016747">
    <property type="term" value="F:acyltransferase activity, transferring groups other than amino-acyl groups"/>
    <property type="evidence" value="ECO:0007669"/>
    <property type="project" value="InterPro"/>
</dbReference>
<dbReference type="Pfam" id="PF13302">
    <property type="entry name" value="Acetyltransf_3"/>
    <property type="match status" value="1"/>
</dbReference>
<evidence type="ECO:0000256" key="1">
    <source>
        <dbReference type="SAM" id="MobiDB-lite"/>
    </source>
</evidence>
<protein>
    <recommendedName>
        <fullName evidence="2">N-acetyltransferase domain-containing protein</fullName>
    </recommendedName>
</protein>
<gene>
    <name evidence="3" type="ORF">WN944_025760</name>
</gene>
<dbReference type="Proteomes" id="UP001428341">
    <property type="component" value="Unassembled WGS sequence"/>
</dbReference>
<dbReference type="InterPro" id="IPR000182">
    <property type="entry name" value="GNAT_dom"/>
</dbReference>
<dbReference type="PANTHER" id="PTHR46067">
    <property type="entry name" value="ACYL-COA N-ACYLTRANSFERASES (NAT) SUPERFAMILY PROTEIN"/>
    <property type="match status" value="1"/>
</dbReference>
<comment type="caution">
    <text evidence="3">The sequence shown here is derived from an EMBL/GenBank/DDBJ whole genome shotgun (WGS) entry which is preliminary data.</text>
</comment>
<feature type="compositionally biased region" description="Polar residues" evidence="1">
    <location>
        <begin position="1"/>
        <end position="10"/>
    </location>
</feature>
<feature type="region of interest" description="Disordered" evidence="1">
    <location>
        <begin position="1"/>
        <end position="20"/>
    </location>
</feature>
<keyword evidence="4" id="KW-1185">Reference proteome</keyword>
<dbReference type="Gene3D" id="3.40.630.30">
    <property type="match status" value="1"/>
</dbReference>
<evidence type="ECO:0000313" key="4">
    <source>
        <dbReference type="Proteomes" id="UP001428341"/>
    </source>
</evidence>
<evidence type="ECO:0000259" key="2">
    <source>
        <dbReference type="PROSITE" id="PS51186"/>
    </source>
</evidence>
<accession>A0AAP0QDW8</accession>
<organism evidence="3 4">
    <name type="scientific">Citrus x changshan-huyou</name>
    <dbReference type="NCBI Taxonomy" id="2935761"/>
    <lineage>
        <taxon>Eukaryota</taxon>
        <taxon>Viridiplantae</taxon>
        <taxon>Streptophyta</taxon>
        <taxon>Embryophyta</taxon>
        <taxon>Tracheophyta</taxon>
        <taxon>Spermatophyta</taxon>
        <taxon>Magnoliopsida</taxon>
        <taxon>eudicotyledons</taxon>
        <taxon>Gunneridae</taxon>
        <taxon>Pentapetalae</taxon>
        <taxon>rosids</taxon>
        <taxon>malvids</taxon>
        <taxon>Sapindales</taxon>
        <taxon>Rutaceae</taxon>
        <taxon>Aurantioideae</taxon>
        <taxon>Citrus</taxon>
    </lineage>
</organism>